<evidence type="ECO:0000256" key="2">
    <source>
        <dbReference type="ARBA" id="ARBA00022723"/>
    </source>
</evidence>
<dbReference type="Pfam" id="PF16582">
    <property type="entry name" value="TPP_enzyme_M_2"/>
    <property type="match status" value="1"/>
</dbReference>
<evidence type="ECO:0000256" key="4">
    <source>
        <dbReference type="ARBA" id="ARBA00023052"/>
    </source>
</evidence>
<dbReference type="InterPro" id="IPR004433">
    <property type="entry name" value="MenaQ_synth_MenD"/>
</dbReference>
<evidence type="ECO:0000256" key="5">
    <source>
        <dbReference type="ARBA" id="ARBA00023211"/>
    </source>
</evidence>
<dbReference type="GO" id="GO:0000287">
    <property type="term" value="F:magnesium ion binding"/>
    <property type="evidence" value="ECO:0007669"/>
    <property type="project" value="UniProtKB-UniRule"/>
</dbReference>
<dbReference type="UniPathway" id="UPA01057">
    <property type="reaction ID" value="UER00164"/>
</dbReference>
<accession>A0A2U8E469</accession>
<name>A0A2U8E469_9BACT</name>
<dbReference type="EC" id="2.2.1.9" evidence="6"/>
<dbReference type="Pfam" id="PF02776">
    <property type="entry name" value="TPP_enzyme_N"/>
    <property type="match status" value="1"/>
</dbReference>
<dbReference type="PANTHER" id="PTHR42916:SF1">
    <property type="entry name" value="PROTEIN PHYLLO, CHLOROPLASTIC"/>
    <property type="match status" value="1"/>
</dbReference>
<evidence type="ECO:0000256" key="6">
    <source>
        <dbReference type="HAMAP-Rule" id="MF_01659"/>
    </source>
</evidence>
<evidence type="ECO:0000313" key="11">
    <source>
        <dbReference type="Proteomes" id="UP000244896"/>
    </source>
</evidence>
<protein>
    <recommendedName>
        <fullName evidence="6">2-succinyl-5-enolpyruvyl-6-hydroxy-3-cyclohexene-1-carboxylate synthase</fullName>
        <shortName evidence="6">SEPHCHC synthase</shortName>
        <ecNumber evidence="6">2.2.1.9</ecNumber>
    </recommendedName>
    <alternativeName>
        <fullName evidence="6">Menaquinone biosynthesis protein MenD</fullName>
    </alternativeName>
</protein>
<evidence type="ECO:0000256" key="1">
    <source>
        <dbReference type="ARBA" id="ARBA00022679"/>
    </source>
</evidence>
<dbReference type="RefSeq" id="WP_108825412.1">
    <property type="nucleotide sequence ID" value="NZ_CP023004.1"/>
</dbReference>
<dbReference type="InterPro" id="IPR012001">
    <property type="entry name" value="Thiamin_PyroP_enz_TPP-bd_dom"/>
</dbReference>
<dbReference type="SUPFAM" id="SSF52518">
    <property type="entry name" value="Thiamin diphosphate-binding fold (THDP-binding)"/>
    <property type="match status" value="2"/>
</dbReference>
<dbReference type="CDD" id="cd02009">
    <property type="entry name" value="TPP_SHCHC_synthase"/>
    <property type="match status" value="1"/>
</dbReference>
<reference evidence="10 11" key="1">
    <citation type="journal article" date="2018" name="Syst. Appl. Microbiol.">
        <title>Ereboglobus luteus gen. nov. sp. nov. from cockroach guts, and new insights into the oxygen relationship of the genera Opitutus and Didymococcus (Verrucomicrobia: Opitutaceae).</title>
        <authorList>
            <person name="Tegtmeier D."/>
            <person name="Belitz A."/>
            <person name="Radek R."/>
            <person name="Heimerl T."/>
            <person name="Brune A."/>
        </authorList>
    </citation>
    <scope>NUCLEOTIDE SEQUENCE [LARGE SCALE GENOMIC DNA]</scope>
    <source>
        <strain evidence="10 11">Ho45</strain>
    </source>
</reference>
<keyword evidence="3 6" id="KW-0460">Magnesium</keyword>
<dbReference type="GO" id="GO:0030145">
    <property type="term" value="F:manganese ion binding"/>
    <property type="evidence" value="ECO:0007669"/>
    <property type="project" value="UniProtKB-UniRule"/>
</dbReference>
<dbReference type="GO" id="GO:0030976">
    <property type="term" value="F:thiamine pyrophosphate binding"/>
    <property type="evidence" value="ECO:0007669"/>
    <property type="project" value="UniProtKB-UniRule"/>
</dbReference>
<proteinExistence type="inferred from homology"/>
<organism evidence="10 11">
    <name type="scientific">Ereboglobus luteus</name>
    <dbReference type="NCBI Taxonomy" id="1796921"/>
    <lineage>
        <taxon>Bacteria</taxon>
        <taxon>Pseudomonadati</taxon>
        <taxon>Verrucomicrobiota</taxon>
        <taxon>Opitutia</taxon>
        <taxon>Opitutales</taxon>
        <taxon>Opitutaceae</taxon>
        <taxon>Ereboglobus</taxon>
    </lineage>
</organism>
<dbReference type="HAMAP" id="MF_01659">
    <property type="entry name" value="MenD"/>
    <property type="match status" value="1"/>
</dbReference>
<dbReference type="Gene3D" id="3.40.50.970">
    <property type="match status" value="2"/>
</dbReference>
<dbReference type="PANTHER" id="PTHR42916">
    <property type="entry name" value="2-SUCCINYL-5-ENOLPYRUVYL-6-HYDROXY-3-CYCLOHEXENE-1-CARBOXYLATE SYNTHASE"/>
    <property type="match status" value="1"/>
</dbReference>
<comment type="similarity">
    <text evidence="6">Belongs to the TPP enzyme family. MenD subfamily.</text>
</comment>
<evidence type="ECO:0000256" key="3">
    <source>
        <dbReference type="ARBA" id="ARBA00022842"/>
    </source>
</evidence>
<feature type="domain" description="Menaquinone biosynthesis protein MenD middle" evidence="9">
    <location>
        <begin position="230"/>
        <end position="409"/>
    </location>
</feature>
<evidence type="ECO:0000313" key="10">
    <source>
        <dbReference type="EMBL" id="AWI09600.1"/>
    </source>
</evidence>
<keyword evidence="11" id="KW-1185">Reference proteome</keyword>
<comment type="pathway">
    <text evidence="6">Quinol/quinone metabolism; 1,4-dihydroxy-2-naphthoate biosynthesis; 1,4-dihydroxy-2-naphthoate from chorismate: step 2/7.</text>
</comment>
<feature type="domain" description="Thiamine pyrophosphate enzyme TPP-binding" evidence="7">
    <location>
        <begin position="421"/>
        <end position="551"/>
    </location>
</feature>
<dbReference type="InterPro" id="IPR029061">
    <property type="entry name" value="THDP-binding"/>
</dbReference>
<dbReference type="InterPro" id="IPR032264">
    <property type="entry name" value="MenD_middle"/>
</dbReference>
<evidence type="ECO:0000259" key="7">
    <source>
        <dbReference type="Pfam" id="PF02775"/>
    </source>
</evidence>
<dbReference type="EMBL" id="CP023004">
    <property type="protein sequence ID" value="AWI09600.1"/>
    <property type="molecule type" value="Genomic_DNA"/>
</dbReference>
<dbReference type="UniPathway" id="UPA00079"/>
<dbReference type="PIRSF" id="PIRSF004983">
    <property type="entry name" value="MenD"/>
    <property type="match status" value="1"/>
</dbReference>
<comment type="cofactor">
    <cofactor evidence="6">
        <name>thiamine diphosphate</name>
        <dbReference type="ChEBI" id="CHEBI:58937"/>
    </cofactor>
    <text evidence="6">Binds 1 thiamine pyrophosphate per subunit.</text>
</comment>
<sequence length="582" mass="63792">MPGFNELDFRNTNSLWCGVLAETLHRCGVQQAVVSPGSRSTPLVFALARHSRIETHPVLDERSAAFFALGIAKSSMRPVALVCTSGTAAANFFPAIIEAQESGAPLVVITADRPPEMRECSSGQTIDQQKLYGSHVNWYHELAVPEPAIERLRYLRQTIAFAVARSTQPERGPVHLNAPFRDPLPPVEDKNGIVDRERIEAEFFHDNWRHFDAGAQCSDNTVFAPIRDLSREKRGLIIAGPGGVQNASEIAASTGWPVLADALSHERHLETSPSVIRVSAYDAILRNEAAAASLAPSFVLCAGGWPTSKILRAWIENTQPAVLMVAPTFHNRDALHCRTTWVRGNHIAPFRDPPKSASDDYRDAWARAEKSARATLDTALDTVADTDLFEPRATSLLAKHLPKQTNIFIANSMPVRDAEYFWPANDRCHFIHHNRGANGIDGTLSTALGVAHGTGNPAVLLTGDLSLLHDTNGFLLANASRTRGSLTIVLVNNNGGGIFEHLPVAQFDPPFEEYFATPQNIDFAKLCATYGVEHTRIESWTQFTKLISTLPERGVRVLEIPTDRKRDTARRKALLAQAAAAV</sequence>
<dbReference type="KEGG" id="elut:CKA38_10400"/>
<keyword evidence="6" id="KW-0474">Menaquinone biosynthesis</keyword>
<comment type="pathway">
    <text evidence="6">Quinol/quinone metabolism; menaquinone biosynthesis.</text>
</comment>
<comment type="catalytic activity">
    <reaction evidence="6">
        <text>isochorismate + 2-oxoglutarate + H(+) = 5-enolpyruvoyl-6-hydroxy-2-succinyl-cyclohex-3-ene-1-carboxylate + CO2</text>
        <dbReference type="Rhea" id="RHEA:25593"/>
        <dbReference type="ChEBI" id="CHEBI:15378"/>
        <dbReference type="ChEBI" id="CHEBI:16526"/>
        <dbReference type="ChEBI" id="CHEBI:16810"/>
        <dbReference type="ChEBI" id="CHEBI:29780"/>
        <dbReference type="ChEBI" id="CHEBI:58818"/>
        <dbReference type="EC" id="2.2.1.9"/>
    </reaction>
</comment>
<dbReference type="Proteomes" id="UP000244896">
    <property type="component" value="Chromosome"/>
</dbReference>
<comment type="cofactor">
    <cofactor evidence="6">
        <name>Mg(2+)</name>
        <dbReference type="ChEBI" id="CHEBI:18420"/>
    </cofactor>
    <cofactor evidence="6">
        <name>Mn(2+)</name>
        <dbReference type="ChEBI" id="CHEBI:29035"/>
    </cofactor>
</comment>
<evidence type="ECO:0000259" key="9">
    <source>
        <dbReference type="Pfam" id="PF16582"/>
    </source>
</evidence>
<dbReference type="OrthoDB" id="9791859at2"/>
<dbReference type="GO" id="GO:0070204">
    <property type="term" value="F:2-succinyl-5-enolpyruvyl-6-hydroxy-3-cyclohexene-1-carboxylic-acid synthase activity"/>
    <property type="evidence" value="ECO:0007669"/>
    <property type="project" value="UniProtKB-UniRule"/>
</dbReference>
<dbReference type="NCBIfam" id="TIGR00173">
    <property type="entry name" value="menD"/>
    <property type="match status" value="1"/>
</dbReference>
<evidence type="ECO:0000259" key="8">
    <source>
        <dbReference type="Pfam" id="PF02776"/>
    </source>
</evidence>
<dbReference type="GO" id="GO:0009234">
    <property type="term" value="P:menaquinone biosynthetic process"/>
    <property type="evidence" value="ECO:0007669"/>
    <property type="project" value="UniProtKB-UniRule"/>
</dbReference>
<comment type="subunit">
    <text evidence="6">Homodimer.</text>
</comment>
<keyword evidence="2 6" id="KW-0479">Metal-binding</keyword>
<dbReference type="Pfam" id="PF02775">
    <property type="entry name" value="TPP_enzyme_C"/>
    <property type="match status" value="1"/>
</dbReference>
<keyword evidence="4 6" id="KW-0786">Thiamine pyrophosphate</keyword>
<keyword evidence="1 6" id="KW-0808">Transferase</keyword>
<dbReference type="Gene3D" id="3.40.50.1220">
    <property type="entry name" value="TPP-binding domain"/>
    <property type="match status" value="1"/>
</dbReference>
<feature type="domain" description="Thiamine pyrophosphate enzyme N-terminal TPP-binding" evidence="8">
    <location>
        <begin position="19"/>
        <end position="130"/>
    </location>
</feature>
<dbReference type="InterPro" id="IPR011766">
    <property type="entry name" value="TPP_enzyme_TPP-bd"/>
</dbReference>
<keyword evidence="5 6" id="KW-0464">Manganese</keyword>
<dbReference type="CDD" id="cd07037">
    <property type="entry name" value="TPP_PYR_MenD"/>
    <property type="match status" value="1"/>
</dbReference>
<comment type="function">
    <text evidence="6">Catalyzes the thiamine diphosphate-dependent decarboxylation of 2-oxoglutarate and the subsequent addition of the resulting succinic semialdehyde-thiamine pyrophosphate anion to isochorismate to yield 2-succinyl-5-enolpyruvyl-6-hydroxy-3-cyclohexene-1-carboxylate (SEPHCHC).</text>
</comment>
<gene>
    <name evidence="6" type="primary">menD</name>
    <name evidence="10" type="ORF">CKA38_10400</name>
</gene>
<dbReference type="AlphaFoldDB" id="A0A2U8E469"/>